<keyword evidence="4" id="KW-0472">Membrane</keyword>
<dbReference type="GO" id="GO:0016020">
    <property type="term" value="C:membrane"/>
    <property type="evidence" value="ECO:0007669"/>
    <property type="project" value="UniProtKB-SubCell"/>
</dbReference>
<keyword evidence="6" id="KW-1185">Reference proteome</keyword>
<evidence type="ECO:0000256" key="3">
    <source>
        <dbReference type="SAM" id="MobiDB-lite"/>
    </source>
</evidence>
<evidence type="ECO:0000256" key="1">
    <source>
        <dbReference type="ARBA" id="ARBA00004141"/>
    </source>
</evidence>
<evidence type="ECO:0000256" key="2">
    <source>
        <dbReference type="ARBA" id="ARBA00006727"/>
    </source>
</evidence>
<feature type="transmembrane region" description="Helical" evidence="4">
    <location>
        <begin position="148"/>
        <end position="172"/>
    </location>
</feature>
<dbReference type="EMBL" id="BRPK01000007">
    <property type="protein sequence ID" value="GLB39628.1"/>
    <property type="molecule type" value="Genomic_DNA"/>
</dbReference>
<dbReference type="InterPro" id="IPR011701">
    <property type="entry name" value="MFS"/>
</dbReference>
<comment type="caution">
    <text evidence="5">The sequence shown here is derived from an EMBL/GenBank/DDBJ whole genome shotgun (WGS) entry which is preliminary data.</text>
</comment>
<dbReference type="Gene3D" id="1.20.1250.20">
    <property type="entry name" value="MFS general substrate transporter like domains"/>
    <property type="match status" value="1"/>
</dbReference>
<feature type="transmembrane region" description="Helical" evidence="4">
    <location>
        <begin position="95"/>
        <end position="113"/>
    </location>
</feature>
<dbReference type="GO" id="GO:0022857">
    <property type="term" value="F:transmembrane transporter activity"/>
    <property type="evidence" value="ECO:0007669"/>
    <property type="project" value="InterPro"/>
</dbReference>
<feature type="transmembrane region" description="Helical" evidence="4">
    <location>
        <begin position="125"/>
        <end position="142"/>
    </location>
</feature>
<dbReference type="InterPro" id="IPR036259">
    <property type="entry name" value="MFS_trans_sf"/>
</dbReference>
<protein>
    <submittedName>
        <fullName evidence="5">MFS general substrate transporter</fullName>
    </submittedName>
</protein>
<accession>A0A9P3PPE2</accession>
<dbReference type="AlphaFoldDB" id="A0A9P3PPE2"/>
<dbReference type="InterPro" id="IPR050327">
    <property type="entry name" value="Proton-linked_MCT"/>
</dbReference>
<feature type="transmembrane region" description="Helical" evidence="4">
    <location>
        <begin position="385"/>
        <end position="409"/>
    </location>
</feature>
<keyword evidence="4" id="KW-1133">Transmembrane helix</keyword>
<feature type="transmembrane region" description="Helical" evidence="4">
    <location>
        <begin position="44"/>
        <end position="68"/>
    </location>
</feature>
<comment type="subcellular location">
    <subcellularLocation>
        <location evidence="1">Membrane</location>
        <topology evidence="1">Multi-pass membrane protein</topology>
    </subcellularLocation>
</comment>
<keyword evidence="4" id="KW-0812">Transmembrane</keyword>
<reference evidence="5" key="1">
    <citation type="submission" date="2022-07" db="EMBL/GenBank/DDBJ databases">
        <title>The genome of Lyophyllum shimeji provides insight into the initial evolution of ectomycorrhizal fungal genome.</title>
        <authorList>
            <person name="Kobayashi Y."/>
            <person name="Shibata T."/>
            <person name="Hirakawa H."/>
            <person name="Shigenobu S."/>
            <person name="Nishiyama T."/>
            <person name="Yamada A."/>
            <person name="Hasebe M."/>
            <person name="Kawaguchi M."/>
        </authorList>
    </citation>
    <scope>NUCLEOTIDE SEQUENCE</scope>
    <source>
        <strain evidence="5">AT787</strain>
    </source>
</reference>
<dbReference type="PANTHER" id="PTHR11360:SF234">
    <property type="entry name" value="MFS-TYPE TRANSPORTER DBAD-RELATED"/>
    <property type="match status" value="1"/>
</dbReference>
<evidence type="ECO:0000313" key="6">
    <source>
        <dbReference type="Proteomes" id="UP001063166"/>
    </source>
</evidence>
<gene>
    <name evidence="5" type="ORF">LshimejAT787_0701380</name>
</gene>
<feature type="transmembrane region" description="Helical" evidence="4">
    <location>
        <begin position="351"/>
        <end position="373"/>
    </location>
</feature>
<dbReference type="OrthoDB" id="6499973at2759"/>
<feature type="transmembrane region" description="Helical" evidence="4">
    <location>
        <begin position="415"/>
        <end position="440"/>
    </location>
</feature>
<feature type="region of interest" description="Disordered" evidence="3">
    <location>
        <begin position="1"/>
        <end position="28"/>
    </location>
</feature>
<dbReference type="Pfam" id="PF07690">
    <property type="entry name" value="MFS_1"/>
    <property type="match status" value="1"/>
</dbReference>
<evidence type="ECO:0000256" key="4">
    <source>
        <dbReference type="SAM" id="Phobius"/>
    </source>
</evidence>
<dbReference type="SUPFAM" id="SSF103473">
    <property type="entry name" value="MFS general substrate transporter"/>
    <property type="match status" value="1"/>
</dbReference>
<comment type="similarity">
    <text evidence="2">Belongs to the major facilitator superfamily. Monocarboxylate porter (TC 2.A.1.13) family.</text>
</comment>
<name>A0A9P3PPE2_LYOSH</name>
<feature type="compositionally biased region" description="Basic and acidic residues" evidence="3">
    <location>
        <begin position="1"/>
        <end position="12"/>
    </location>
</feature>
<sequence length="464" mass="50110">MSEKSDLEKHVEVGGAVTVSSGSQPDVEREREALSTFPEGGRQAWLTVLGASLVQFCTFGYMNAFGVYQGFPSRLMHSLDFYVREYLTDYTPSDIGWIGGVQIFLAFGCGIFAGRAFDRGYFHQLMIGGALLHSFSFFMLSLSHESQYYQVFLSHGLGGGLGTGIVYIPSLTVVSHYFQRNRPLAMGIVTVGNALGAVLHPIMLNHLFHGPVGFHTGVRISAALNTALLCVANAIMRARLPPTKPLGAGVVPVLKFMRDPAYAFVVVGGLFVFCGLFFPAFFLQLDAVKHGVDRQFAFYCLSILNAASILGRVVPAVFAQKYGVFNVTIFLTVGMGVLIYCMGVIETTSGFVTFAVFFGFFFGGGTSLTPPMIGSLAKDMSEMGARIGTSLAISGIMGLFATPIAGALLTSEFHWWRPILFNGTAMMAGAALFMASRYLVASRKGTQFVRTAINASWYGDSHPG</sequence>
<feature type="transmembrane region" description="Helical" evidence="4">
    <location>
        <begin position="261"/>
        <end position="284"/>
    </location>
</feature>
<feature type="transmembrane region" description="Helical" evidence="4">
    <location>
        <begin position="325"/>
        <end position="345"/>
    </location>
</feature>
<dbReference type="Proteomes" id="UP001063166">
    <property type="component" value="Unassembled WGS sequence"/>
</dbReference>
<evidence type="ECO:0000313" key="5">
    <source>
        <dbReference type="EMBL" id="GLB39628.1"/>
    </source>
</evidence>
<proteinExistence type="inferred from homology"/>
<feature type="transmembrane region" description="Helical" evidence="4">
    <location>
        <begin position="184"/>
        <end position="208"/>
    </location>
</feature>
<feature type="transmembrane region" description="Helical" evidence="4">
    <location>
        <begin position="296"/>
        <end position="318"/>
    </location>
</feature>
<organism evidence="5 6">
    <name type="scientific">Lyophyllum shimeji</name>
    <name type="common">Hon-shimeji</name>
    <name type="synonym">Tricholoma shimeji</name>
    <dbReference type="NCBI Taxonomy" id="47721"/>
    <lineage>
        <taxon>Eukaryota</taxon>
        <taxon>Fungi</taxon>
        <taxon>Dikarya</taxon>
        <taxon>Basidiomycota</taxon>
        <taxon>Agaricomycotina</taxon>
        <taxon>Agaricomycetes</taxon>
        <taxon>Agaricomycetidae</taxon>
        <taxon>Agaricales</taxon>
        <taxon>Tricholomatineae</taxon>
        <taxon>Lyophyllaceae</taxon>
        <taxon>Lyophyllum</taxon>
    </lineage>
</organism>
<dbReference type="PANTHER" id="PTHR11360">
    <property type="entry name" value="MONOCARBOXYLATE TRANSPORTER"/>
    <property type="match status" value="1"/>
</dbReference>